<keyword evidence="1" id="KW-1133">Transmembrane helix</keyword>
<sequence length="158" mass="18517">MKIIINFPACLFSHPLRKECRRVTDKVDLKENDVDVNKVEILYGTLMLRNSSMTSFPKLENLRLIEQRPREPVLIIENNPRLHDLEALYYLNFSVHDSKRAVKIANNPSLCIPKDYRDDPFTKRYLGSIRTCGFGQPFDLLFFAKLWIPIFLAVIFKD</sequence>
<feature type="transmembrane region" description="Helical" evidence="1">
    <location>
        <begin position="138"/>
        <end position="156"/>
    </location>
</feature>
<protein>
    <submittedName>
        <fullName evidence="3">Receptor L domain protein</fullName>
    </submittedName>
</protein>
<dbReference type="Proteomes" id="UP000054047">
    <property type="component" value="Unassembled WGS sequence"/>
</dbReference>
<proteinExistence type="predicted"/>
<evidence type="ECO:0000256" key="1">
    <source>
        <dbReference type="SAM" id="Phobius"/>
    </source>
</evidence>
<dbReference type="InterPro" id="IPR000494">
    <property type="entry name" value="Rcpt_L-dom"/>
</dbReference>
<evidence type="ECO:0000259" key="2">
    <source>
        <dbReference type="Pfam" id="PF01030"/>
    </source>
</evidence>
<dbReference type="OrthoDB" id="5789728at2759"/>
<dbReference type="Pfam" id="PF01030">
    <property type="entry name" value="Recep_L_domain"/>
    <property type="match status" value="1"/>
</dbReference>
<feature type="domain" description="Receptor L-domain" evidence="2">
    <location>
        <begin position="30"/>
        <end position="115"/>
    </location>
</feature>
<evidence type="ECO:0000313" key="4">
    <source>
        <dbReference type="Proteomes" id="UP000054047"/>
    </source>
</evidence>
<keyword evidence="1" id="KW-0812">Transmembrane</keyword>
<keyword evidence="4" id="KW-1185">Reference proteome</keyword>
<accession>A0A0C2CSR8</accession>
<reference evidence="3 4" key="1">
    <citation type="submission" date="2013-12" db="EMBL/GenBank/DDBJ databases">
        <title>Draft genome of the parsitic nematode Ancylostoma duodenale.</title>
        <authorList>
            <person name="Mitreva M."/>
        </authorList>
    </citation>
    <scope>NUCLEOTIDE SEQUENCE [LARGE SCALE GENOMIC DNA]</scope>
    <source>
        <strain evidence="3 4">Zhejiang</strain>
    </source>
</reference>
<gene>
    <name evidence="3" type="ORF">ANCDUO_09884</name>
</gene>
<keyword evidence="1" id="KW-0472">Membrane</keyword>
<dbReference type="Gene3D" id="3.80.20.20">
    <property type="entry name" value="Receptor L-domain"/>
    <property type="match status" value="1"/>
</dbReference>
<dbReference type="InterPro" id="IPR036941">
    <property type="entry name" value="Rcpt_L-dom_sf"/>
</dbReference>
<keyword evidence="3" id="KW-0675">Receptor</keyword>
<dbReference type="SUPFAM" id="SSF52058">
    <property type="entry name" value="L domain-like"/>
    <property type="match status" value="1"/>
</dbReference>
<dbReference type="EMBL" id="KN731525">
    <property type="protein sequence ID" value="KIH59873.1"/>
    <property type="molecule type" value="Genomic_DNA"/>
</dbReference>
<evidence type="ECO:0000313" key="3">
    <source>
        <dbReference type="EMBL" id="KIH59873.1"/>
    </source>
</evidence>
<name>A0A0C2CSR8_9BILA</name>
<dbReference type="AlphaFoldDB" id="A0A0C2CSR8"/>
<organism evidence="3 4">
    <name type="scientific">Ancylostoma duodenale</name>
    <dbReference type="NCBI Taxonomy" id="51022"/>
    <lineage>
        <taxon>Eukaryota</taxon>
        <taxon>Metazoa</taxon>
        <taxon>Ecdysozoa</taxon>
        <taxon>Nematoda</taxon>
        <taxon>Chromadorea</taxon>
        <taxon>Rhabditida</taxon>
        <taxon>Rhabditina</taxon>
        <taxon>Rhabditomorpha</taxon>
        <taxon>Strongyloidea</taxon>
        <taxon>Ancylostomatidae</taxon>
        <taxon>Ancylostomatinae</taxon>
        <taxon>Ancylostoma</taxon>
    </lineage>
</organism>